<dbReference type="HAMAP" id="MF_00409">
    <property type="entry name" value="LpxK"/>
    <property type="match status" value="1"/>
</dbReference>
<comment type="pathway">
    <text evidence="2 13">Glycolipid biosynthesis; lipid IV(A) biosynthesis; lipid IV(A) from (3R)-3-hydroxytetradecanoyl-[acyl-carrier-protein] and UDP-N-acetyl-alpha-D-glucosamine: step 6/6.</text>
</comment>
<keyword evidence="6 13" id="KW-0441">Lipid A biosynthesis</keyword>
<keyword evidence="15" id="KW-1185">Reference proteome</keyword>
<keyword evidence="10 13" id="KW-0067">ATP-binding</keyword>
<dbReference type="RefSeq" id="WP_352890389.1">
    <property type="nucleotide sequence ID" value="NZ_JBEPIJ010000019.1"/>
</dbReference>
<protein>
    <recommendedName>
        <fullName evidence="4 13">Tetraacyldisaccharide 4'-kinase</fullName>
        <ecNumber evidence="3 13">2.7.1.130</ecNumber>
    </recommendedName>
    <alternativeName>
        <fullName evidence="12 13">Lipid A 4'-kinase</fullName>
    </alternativeName>
</protein>
<comment type="caution">
    <text evidence="14">The sequence shown here is derived from an EMBL/GenBank/DDBJ whole genome shotgun (WGS) entry which is preliminary data.</text>
</comment>
<accession>A0ABV2AE52</accession>
<comment type="similarity">
    <text evidence="13">Belongs to the LpxK family.</text>
</comment>
<dbReference type="InterPro" id="IPR003758">
    <property type="entry name" value="LpxK"/>
</dbReference>
<evidence type="ECO:0000256" key="6">
    <source>
        <dbReference type="ARBA" id="ARBA00022556"/>
    </source>
</evidence>
<name>A0ABV2AE52_9GAMM</name>
<keyword evidence="11 13" id="KW-0443">Lipid metabolism</keyword>
<evidence type="ECO:0000256" key="10">
    <source>
        <dbReference type="ARBA" id="ARBA00022840"/>
    </source>
</evidence>
<keyword evidence="7 13" id="KW-0808">Transferase</keyword>
<dbReference type="GO" id="GO:0009029">
    <property type="term" value="F:lipid-A 4'-kinase activity"/>
    <property type="evidence" value="ECO:0007669"/>
    <property type="project" value="UniProtKB-EC"/>
</dbReference>
<keyword evidence="8 13" id="KW-0547">Nucleotide-binding</keyword>
<evidence type="ECO:0000256" key="12">
    <source>
        <dbReference type="ARBA" id="ARBA00029757"/>
    </source>
</evidence>
<evidence type="ECO:0000256" key="9">
    <source>
        <dbReference type="ARBA" id="ARBA00022777"/>
    </source>
</evidence>
<evidence type="ECO:0000256" key="2">
    <source>
        <dbReference type="ARBA" id="ARBA00004870"/>
    </source>
</evidence>
<evidence type="ECO:0000256" key="5">
    <source>
        <dbReference type="ARBA" id="ARBA00022516"/>
    </source>
</evidence>
<dbReference type="Proteomes" id="UP001465331">
    <property type="component" value="Unassembled WGS sequence"/>
</dbReference>
<evidence type="ECO:0000256" key="8">
    <source>
        <dbReference type="ARBA" id="ARBA00022741"/>
    </source>
</evidence>
<evidence type="ECO:0000313" key="15">
    <source>
        <dbReference type="Proteomes" id="UP001465331"/>
    </source>
</evidence>
<dbReference type="InterPro" id="IPR027417">
    <property type="entry name" value="P-loop_NTPase"/>
</dbReference>
<dbReference type="EC" id="2.7.1.130" evidence="3 13"/>
<feature type="binding site" evidence="13">
    <location>
        <begin position="55"/>
        <end position="62"/>
    </location>
    <ligand>
        <name>ATP</name>
        <dbReference type="ChEBI" id="CHEBI:30616"/>
    </ligand>
</feature>
<dbReference type="SUPFAM" id="SSF52540">
    <property type="entry name" value="P-loop containing nucleoside triphosphate hydrolases"/>
    <property type="match status" value="1"/>
</dbReference>
<evidence type="ECO:0000256" key="3">
    <source>
        <dbReference type="ARBA" id="ARBA00012071"/>
    </source>
</evidence>
<evidence type="ECO:0000256" key="7">
    <source>
        <dbReference type="ARBA" id="ARBA00022679"/>
    </source>
</evidence>
<dbReference type="EMBL" id="JBEPIJ010000019">
    <property type="protein sequence ID" value="MES0875005.1"/>
    <property type="molecule type" value="Genomic_DNA"/>
</dbReference>
<dbReference type="NCBIfam" id="TIGR00682">
    <property type="entry name" value="lpxK"/>
    <property type="match status" value="1"/>
</dbReference>
<evidence type="ECO:0000256" key="13">
    <source>
        <dbReference type="HAMAP-Rule" id="MF_00409"/>
    </source>
</evidence>
<keyword evidence="9 13" id="KW-0418">Kinase</keyword>
<comment type="function">
    <text evidence="1 13">Transfers the gamma-phosphate of ATP to the 4'-position of a tetraacyldisaccharide 1-phosphate intermediate (termed DS-1-P) to form tetraacyldisaccharide 1,4'-bis-phosphate (lipid IVA).</text>
</comment>
<evidence type="ECO:0000313" key="14">
    <source>
        <dbReference type="EMBL" id="MES0875005.1"/>
    </source>
</evidence>
<dbReference type="PANTHER" id="PTHR42724:SF1">
    <property type="entry name" value="TETRAACYLDISACCHARIDE 4'-KINASE, MITOCHONDRIAL-RELATED"/>
    <property type="match status" value="1"/>
</dbReference>
<organism evidence="14 15">
    <name type="scientific">Sinimarinibacterium thermocellulolyticum</name>
    <dbReference type="NCBI Taxonomy" id="3170016"/>
    <lineage>
        <taxon>Bacteria</taxon>
        <taxon>Pseudomonadati</taxon>
        <taxon>Pseudomonadota</taxon>
        <taxon>Gammaproteobacteria</taxon>
        <taxon>Nevskiales</taxon>
        <taxon>Nevskiaceae</taxon>
        <taxon>Sinimarinibacterium</taxon>
    </lineage>
</organism>
<evidence type="ECO:0000256" key="4">
    <source>
        <dbReference type="ARBA" id="ARBA00016436"/>
    </source>
</evidence>
<dbReference type="PANTHER" id="PTHR42724">
    <property type="entry name" value="TETRAACYLDISACCHARIDE 4'-KINASE"/>
    <property type="match status" value="1"/>
</dbReference>
<gene>
    <name evidence="13 14" type="primary">lpxK</name>
    <name evidence="14" type="ORF">ABSH63_13450</name>
</gene>
<proteinExistence type="inferred from homology"/>
<evidence type="ECO:0000256" key="1">
    <source>
        <dbReference type="ARBA" id="ARBA00002274"/>
    </source>
</evidence>
<dbReference type="Pfam" id="PF02606">
    <property type="entry name" value="LpxK"/>
    <property type="match status" value="1"/>
</dbReference>
<evidence type="ECO:0000256" key="11">
    <source>
        <dbReference type="ARBA" id="ARBA00023098"/>
    </source>
</evidence>
<comment type="catalytic activity">
    <reaction evidence="13">
        <text>a lipid A disaccharide + ATP = a lipid IVA + ADP + H(+)</text>
        <dbReference type="Rhea" id="RHEA:67840"/>
        <dbReference type="ChEBI" id="CHEBI:15378"/>
        <dbReference type="ChEBI" id="CHEBI:30616"/>
        <dbReference type="ChEBI" id="CHEBI:176343"/>
        <dbReference type="ChEBI" id="CHEBI:176425"/>
        <dbReference type="ChEBI" id="CHEBI:456216"/>
        <dbReference type="EC" id="2.7.1.130"/>
    </reaction>
</comment>
<sequence>MNSWLVARWYADAPAPLLLRPLASLYGRIAAQRRLRLQARAQRLGVPVIVVGNIAVGGTGKTPLVIWLVERLRAWGWRPGVVSRGYGGKPPQRPYLVRADGDPRACGDEPLLIARRGGVPVVVDPDRVAAARQLLRAGEVDVIVSDDGLQHYRLARDLEIGVVDARRGLGNGALLPAGPLREPPARLRELDLVVVNGEGWSDVSLRPLRMRLLAGEAVSGSGERRALSAFAGRRVHAVAGIGHPQRFFETLRAAGIEVIEHAFADHHRFRPQDLAFADTLPLMMTEKDAVKCAGFFGADWWVLPVSAHFDAADERRVRESVERLRTDR</sequence>
<reference evidence="14 15" key="1">
    <citation type="submission" date="2024-06" db="EMBL/GenBank/DDBJ databases">
        <authorList>
            <person name="Li Z."/>
            <person name="Jiang Y."/>
        </authorList>
    </citation>
    <scope>NUCLEOTIDE SEQUENCE [LARGE SCALE GENOMIC DNA]</scope>
    <source>
        <strain evidence="14 15">HSW-8</strain>
    </source>
</reference>
<keyword evidence="5 13" id="KW-0444">Lipid biosynthesis</keyword>